<comment type="caution">
    <text evidence="8">The sequence shown here is derived from an EMBL/GenBank/DDBJ whole genome shotgun (WGS) entry which is preliminary data.</text>
</comment>
<dbReference type="RefSeq" id="WP_284100636.1">
    <property type="nucleotide sequence ID" value="NZ_JARRAF010000009.1"/>
</dbReference>
<evidence type="ECO:0000256" key="1">
    <source>
        <dbReference type="ARBA" id="ARBA00004141"/>
    </source>
</evidence>
<accession>A0ABT7DW87</accession>
<gene>
    <name evidence="8" type="ORF">PZA18_09710</name>
</gene>
<dbReference type="Pfam" id="PF07690">
    <property type="entry name" value="MFS_1"/>
    <property type="match status" value="2"/>
</dbReference>
<dbReference type="InterPro" id="IPR011701">
    <property type="entry name" value="MFS"/>
</dbReference>
<feature type="transmembrane region" description="Helical" evidence="6">
    <location>
        <begin position="437"/>
        <end position="459"/>
    </location>
</feature>
<evidence type="ECO:0000313" key="8">
    <source>
        <dbReference type="EMBL" id="MDK2124325.1"/>
    </source>
</evidence>
<dbReference type="PANTHER" id="PTHR23506">
    <property type="entry name" value="GH10249P"/>
    <property type="match status" value="1"/>
</dbReference>
<dbReference type="PANTHER" id="PTHR23506:SF23">
    <property type="entry name" value="GH10249P"/>
    <property type="match status" value="1"/>
</dbReference>
<comment type="subcellular location">
    <subcellularLocation>
        <location evidence="1">Membrane</location>
        <topology evidence="1">Multi-pass membrane protein</topology>
    </subcellularLocation>
</comment>
<feature type="transmembrane region" description="Helical" evidence="6">
    <location>
        <begin position="351"/>
        <end position="370"/>
    </location>
</feature>
<dbReference type="InterPro" id="IPR036259">
    <property type="entry name" value="MFS_trans_sf"/>
</dbReference>
<evidence type="ECO:0000256" key="5">
    <source>
        <dbReference type="ARBA" id="ARBA00023136"/>
    </source>
</evidence>
<feature type="transmembrane region" description="Helical" evidence="6">
    <location>
        <begin position="376"/>
        <end position="398"/>
    </location>
</feature>
<feature type="transmembrane region" description="Helical" evidence="6">
    <location>
        <begin position="578"/>
        <end position="602"/>
    </location>
</feature>
<feature type="transmembrane region" description="Helical" evidence="6">
    <location>
        <begin position="647"/>
        <end position="667"/>
    </location>
</feature>
<dbReference type="EMBL" id="JARRAF010000009">
    <property type="protein sequence ID" value="MDK2124325.1"/>
    <property type="molecule type" value="Genomic_DNA"/>
</dbReference>
<feature type="transmembrane region" description="Helical" evidence="6">
    <location>
        <begin position="319"/>
        <end position="339"/>
    </location>
</feature>
<dbReference type="InterPro" id="IPR050930">
    <property type="entry name" value="MFS_Vesicular_Transporter"/>
</dbReference>
<feature type="transmembrane region" description="Helical" evidence="6">
    <location>
        <begin position="167"/>
        <end position="186"/>
    </location>
</feature>
<feature type="transmembrane region" description="Helical" evidence="6">
    <location>
        <begin position="410"/>
        <end position="431"/>
    </location>
</feature>
<feature type="transmembrane region" description="Helical" evidence="6">
    <location>
        <begin position="487"/>
        <end position="508"/>
    </location>
</feature>
<reference evidence="8" key="1">
    <citation type="submission" date="2023-03" db="EMBL/GenBank/DDBJ databases">
        <title>Chitinimonas shenzhenensis gen. nov., sp. nov., a novel member of family Burkholderiaceae isolated from activated sludge collected in Shen Zhen, China.</title>
        <authorList>
            <person name="Wang X."/>
        </authorList>
    </citation>
    <scope>NUCLEOTIDE SEQUENCE</scope>
    <source>
        <strain evidence="8">DQS-5</strain>
    </source>
</reference>
<sequence length="681" mass="73849">MNKLQNRLILLSTSLVAGAAIMLSWFALGHFERELPPAMAKTVAVVGQSTAKVIESAYAAGVPPESLVGANDYLDTVRKDNPGLDYLAIASPQGTTLHRSDNQNANRPPLPINWAAPDQSLVSTQRLGTYFDTTTPLRAEGQVVATLHLGQRASIVESKVKELSYDVLTVLIVATLIAMELLRFVLAVSVQGPSSLLHDFLHRARQGDFRHYLPLGNAVGVGRLNAPLNHWQNLINERAHQIWQRLRARGEAGADDKIPAIAGFQFHAPQASVILRDSAIDYVRWPFFLLIFSESLSLSFFPLYVEQFFSPEWGVPRELVIGLPISIFMFVWALSMPWAGLWGDRVGHRRAFMVGAIITCAGLLLTAATQTIFDLVLWRCMTAFGYGLVFVTAQSYIANNTPPSQRTKGMAIFLASFFAGSLSGAAIGGILSDRIGYPLTFVTSALLSAGTALFAARFLHSAPPSAQNAKRKLGSADFKALLRNPKFVVITFLAAIPAKIALTGFLYYSAPLYLKFLGNNQSATGRAMMAYGLVIVGMSPSIARLADRFGHQRWFVAVGGYVAAASMFLIHFRDDAVGVALAITFLGIAHSIGVSPQLALVSEFCQDVVKEVGLGTATGIFRLIERLGNVLGPMIAGILIAKFGFKGAFYGIGILCLVCATLFSAYFQMSAYKERHRTAGP</sequence>
<feature type="transmembrane region" description="Helical" evidence="6">
    <location>
        <begin position="553"/>
        <end position="572"/>
    </location>
</feature>
<keyword evidence="4 6" id="KW-1133">Transmembrane helix</keyword>
<feature type="transmembrane region" description="Helical" evidence="6">
    <location>
        <begin position="7"/>
        <end position="28"/>
    </location>
</feature>
<feature type="transmembrane region" description="Helical" evidence="6">
    <location>
        <begin position="623"/>
        <end position="641"/>
    </location>
</feature>
<dbReference type="CDD" id="cd17325">
    <property type="entry name" value="MFS_MdtG_SLC18_like"/>
    <property type="match status" value="1"/>
</dbReference>
<feature type="transmembrane region" description="Helical" evidence="6">
    <location>
        <begin position="285"/>
        <end position="304"/>
    </location>
</feature>
<dbReference type="SUPFAM" id="SSF103473">
    <property type="entry name" value="MFS general substrate transporter"/>
    <property type="match status" value="1"/>
</dbReference>
<feature type="domain" description="Major facilitator superfamily (MFS) profile" evidence="7">
    <location>
        <begin position="283"/>
        <end position="671"/>
    </location>
</feature>
<protein>
    <submittedName>
        <fullName evidence="8">MFS transporter</fullName>
    </submittedName>
</protein>
<keyword evidence="5 6" id="KW-0472">Membrane</keyword>
<organism evidence="8 9">
    <name type="scientific">Parachitinimonas caeni</name>
    <dbReference type="NCBI Taxonomy" id="3031301"/>
    <lineage>
        <taxon>Bacteria</taxon>
        <taxon>Pseudomonadati</taxon>
        <taxon>Pseudomonadota</taxon>
        <taxon>Betaproteobacteria</taxon>
        <taxon>Neisseriales</taxon>
        <taxon>Chitinibacteraceae</taxon>
        <taxon>Parachitinimonas</taxon>
    </lineage>
</organism>
<evidence type="ECO:0000256" key="4">
    <source>
        <dbReference type="ARBA" id="ARBA00022989"/>
    </source>
</evidence>
<proteinExistence type="predicted"/>
<name>A0ABT7DW87_9NEIS</name>
<dbReference type="Proteomes" id="UP001172778">
    <property type="component" value="Unassembled WGS sequence"/>
</dbReference>
<feature type="transmembrane region" description="Helical" evidence="6">
    <location>
        <begin position="528"/>
        <end position="546"/>
    </location>
</feature>
<evidence type="ECO:0000313" key="9">
    <source>
        <dbReference type="Proteomes" id="UP001172778"/>
    </source>
</evidence>
<keyword evidence="9" id="KW-1185">Reference proteome</keyword>
<keyword evidence="3 6" id="KW-0812">Transmembrane</keyword>
<evidence type="ECO:0000259" key="7">
    <source>
        <dbReference type="PROSITE" id="PS50850"/>
    </source>
</evidence>
<evidence type="ECO:0000256" key="2">
    <source>
        <dbReference type="ARBA" id="ARBA00022448"/>
    </source>
</evidence>
<evidence type="ECO:0000256" key="6">
    <source>
        <dbReference type="SAM" id="Phobius"/>
    </source>
</evidence>
<dbReference type="InterPro" id="IPR020846">
    <property type="entry name" value="MFS_dom"/>
</dbReference>
<dbReference type="Gene3D" id="1.20.1250.20">
    <property type="entry name" value="MFS general substrate transporter like domains"/>
    <property type="match status" value="1"/>
</dbReference>
<evidence type="ECO:0000256" key="3">
    <source>
        <dbReference type="ARBA" id="ARBA00022692"/>
    </source>
</evidence>
<keyword evidence="2" id="KW-0813">Transport</keyword>
<dbReference type="PROSITE" id="PS50850">
    <property type="entry name" value="MFS"/>
    <property type="match status" value="1"/>
</dbReference>